<name>A0A2H3E3X9_ARMGA</name>
<dbReference type="OrthoDB" id="3248197at2759"/>
<dbReference type="AlphaFoldDB" id="A0A2H3E3X9"/>
<keyword evidence="3" id="KW-1185">Reference proteome</keyword>
<evidence type="ECO:0000256" key="1">
    <source>
        <dbReference type="SAM" id="SignalP"/>
    </source>
</evidence>
<dbReference type="EMBL" id="KZ293654">
    <property type="protein sequence ID" value="PBK94386.1"/>
    <property type="molecule type" value="Genomic_DNA"/>
</dbReference>
<feature type="chain" id="PRO_5013823486" description="F-box domain-containing protein" evidence="1">
    <location>
        <begin position="20"/>
        <end position="149"/>
    </location>
</feature>
<evidence type="ECO:0000313" key="2">
    <source>
        <dbReference type="EMBL" id="PBK94386.1"/>
    </source>
</evidence>
<sequence length="149" mass="17129">MVLWACACICQWWRALILGTPSLWSDVHLNFYDDIYLKYHLSHAEHILIDHLERSGSHLLHVFVHGPHTHPDTDRVLSCLLTSAARWQSLTVNAGPEVYKMFEKCPRESLTELHTLSITDSVYLGGDLEEEDRYTGVILKAFHFTPKLS</sequence>
<organism evidence="2 3">
    <name type="scientific">Armillaria gallica</name>
    <name type="common">Bulbous honey fungus</name>
    <name type="synonym">Armillaria bulbosa</name>
    <dbReference type="NCBI Taxonomy" id="47427"/>
    <lineage>
        <taxon>Eukaryota</taxon>
        <taxon>Fungi</taxon>
        <taxon>Dikarya</taxon>
        <taxon>Basidiomycota</taxon>
        <taxon>Agaricomycotina</taxon>
        <taxon>Agaricomycetes</taxon>
        <taxon>Agaricomycetidae</taxon>
        <taxon>Agaricales</taxon>
        <taxon>Marasmiineae</taxon>
        <taxon>Physalacriaceae</taxon>
        <taxon>Armillaria</taxon>
    </lineage>
</organism>
<accession>A0A2H3E3X9</accession>
<reference evidence="3" key="1">
    <citation type="journal article" date="2017" name="Nat. Ecol. Evol.">
        <title>Genome expansion and lineage-specific genetic innovations in the forest pathogenic fungi Armillaria.</title>
        <authorList>
            <person name="Sipos G."/>
            <person name="Prasanna A.N."/>
            <person name="Walter M.C."/>
            <person name="O'Connor E."/>
            <person name="Balint B."/>
            <person name="Krizsan K."/>
            <person name="Kiss B."/>
            <person name="Hess J."/>
            <person name="Varga T."/>
            <person name="Slot J."/>
            <person name="Riley R."/>
            <person name="Boka B."/>
            <person name="Rigling D."/>
            <person name="Barry K."/>
            <person name="Lee J."/>
            <person name="Mihaltcheva S."/>
            <person name="LaButti K."/>
            <person name="Lipzen A."/>
            <person name="Waldron R."/>
            <person name="Moloney N.M."/>
            <person name="Sperisen C."/>
            <person name="Kredics L."/>
            <person name="Vagvoelgyi C."/>
            <person name="Patrignani A."/>
            <person name="Fitzpatrick D."/>
            <person name="Nagy I."/>
            <person name="Doyle S."/>
            <person name="Anderson J.B."/>
            <person name="Grigoriev I.V."/>
            <person name="Gueldener U."/>
            <person name="Muensterkoetter M."/>
            <person name="Nagy L.G."/>
        </authorList>
    </citation>
    <scope>NUCLEOTIDE SEQUENCE [LARGE SCALE GENOMIC DNA]</scope>
    <source>
        <strain evidence="3">Ar21-2</strain>
    </source>
</reference>
<keyword evidence="1" id="KW-0732">Signal</keyword>
<proteinExistence type="predicted"/>
<gene>
    <name evidence="2" type="ORF">ARMGADRAFT_1079068</name>
</gene>
<evidence type="ECO:0000313" key="3">
    <source>
        <dbReference type="Proteomes" id="UP000217790"/>
    </source>
</evidence>
<protein>
    <recommendedName>
        <fullName evidence="4">F-box domain-containing protein</fullName>
    </recommendedName>
</protein>
<dbReference type="InParanoid" id="A0A2H3E3X9"/>
<feature type="signal peptide" evidence="1">
    <location>
        <begin position="1"/>
        <end position="19"/>
    </location>
</feature>
<evidence type="ECO:0008006" key="4">
    <source>
        <dbReference type="Google" id="ProtNLM"/>
    </source>
</evidence>
<dbReference type="Proteomes" id="UP000217790">
    <property type="component" value="Unassembled WGS sequence"/>
</dbReference>